<comment type="cofactor">
    <cofactor evidence="1">
        <name>a divalent metal cation</name>
        <dbReference type="ChEBI" id="CHEBI:60240"/>
    </cofactor>
</comment>
<keyword evidence="1" id="KW-0479">Metal-binding</keyword>
<gene>
    <name evidence="1" type="primary">uxaE</name>
    <name evidence="2" type="ORF">ENQ20_19190</name>
</gene>
<dbReference type="InterPro" id="IPR032586">
    <property type="entry name" value="UxaE"/>
</dbReference>
<dbReference type="GO" id="GO:0046872">
    <property type="term" value="F:metal ion binding"/>
    <property type="evidence" value="ECO:0007669"/>
    <property type="project" value="UniProtKB-UniRule"/>
</dbReference>
<dbReference type="EMBL" id="DSMG01000196">
    <property type="protein sequence ID" value="HDX33585.1"/>
    <property type="molecule type" value="Genomic_DNA"/>
</dbReference>
<name>A0A7C1JSN9_9CHLR</name>
<comment type="function">
    <text evidence="1">Catalyzes the epimerization of D-tagaturonate (D-TagA) to D-fructuronate (D-FruA).</text>
</comment>
<feature type="binding site" evidence="1">
    <location>
        <position position="178"/>
    </location>
    <ligand>
        <name>a divalent metal cation</name>
        <dbReference type="ChEBI" id="CHEBI:60240"/>
    </ligand>
</feature>
<comment type="catalytic activity">
    <reaction evidence="1">
        <text>keto-D-tagaturonate = keto-D-fructuronate</text>
        <dbReference type="Rhea" id="RHEA:51656"/>
        <dbReference type="ChEBI" id="CHEBI:17886"/>
        <dbReference type="ChEBI" id="CHEBI:59881"/>
        <dbReference type="EC" id="5.1.2.7"/>
    </reaction>
</comment>
<feature type="binding site" evidence="1">
    <location>
        <position position="333"/>
    </location>
    <ligand>
        <name>a divalent metal cation</name>
        <dbReference type="ChEBI" id="CHEBI:60240"/>
    </ligand>
</feature>
<reference evidence="2" key="1">
    <citation type="journal article" date="2020" name="mSystems">
        <title>Genome- and Community-Level Interaction Insights into Carbon Utilization and Element Cycling Functions of Hydrothermarchaeota in Hydrothermal Sediment.</title>
        <authorList>
            <person name="Zhou Z."/>
            <person name="Liu Y."/>
            <person name="Xu W."/>
            <person name="Pan J."/>
            <person name="Luo Z.H."/>
            <person name="Li M."/>
        </authorList>
    </citation>
    <scope>NUCLEOTIDE SEQUENCE [LARGE SCALE GENOMIC DNA]</scope>
    <source>
        <strain evidence="2">SpSt-289</strain>
    </source>
</reference>
<dbReference type="HAMAP" id="MF_02243">
    <property type="entry name" value="UxaE"/>
    <property type="match status" value="1"/>
</dbReference>
<comment type="similarity">
    <text evidence="1">Belongs to the UxaE family.</text>
</comment>
<feature type="binding site" evidence="1">
    <location>
        <position position="366"/>
    </location>
    <ligand>
        <name>a divalent metal cation</name>
        <dbReference type="ChEBI" id="CHEBI:60240"/>
    </ligand>
</feature>
<comment type="caution">
    <text evidence="2">The sequence shown here is derived from an EMBL/GenBank/DDBJ whole genome shotgun (WGS) entry which is preliminary data.</text>
</comment>
<feature type="active site" description="Proton donor" evidence="1">
    <location>
        <position position="291"/>
    </location>
</feature>
<dbReference type="AlphaFoldDB" id="A0A7C1JSN9"/>
<protein>
    <recommendedName>
        <fullName evidence="1">Tagaturonate/fructuronate epimerase</fullName>
        <shortName evidence="1">D-TagA/D-FruA epimerase</shortName>
        <ecNumber evidence="1">5.1.2.7</ecNumber>
    </recommendedName>
</protein>
<accession>A0A7C1JSN9</accession>
<evidence type="ECO:0000256" key="1">
    <source>
        <dbReference type="HAMAP-Rule" id="MF_02243"/>
    </source>
</evidence>
<keyword evidence="1" id="KW-0413">Isomerase</keyword>
<dbReference type="GO" id="GO:0016856">
    <property type="term" value="F:racemase and epimerase activity, acting on hydroxy acids and derivatives"/>
    <property type="evidence" value="ECO:0007669"/>
    <property type="project" value="UniProtKB-UniRule"/>
</dbReference>
<organism evidence="2">
    <name type="scientific">Caldilinea aerophila</name>
    <dbReference type="NCBI Taxonomy" id="133453"/>
    <lineage>
        <taxon>Bacteria</taxon>
        <taxon>Bacillati</taxon>
        <taxon>Chloroflexota</taxon>
        <taxon>Caldilineae</taxon>
        <taxon>Caldilineales</taxon>
        <taxon>Caldilineaceae</taxon>
        <taxon>Caldilinea</taxon>
    </lineage>
</organism>
<proteinExistence type="inferred from homology"/>
<dbReference type="EC" id="5.1.2.7" evidence="1"/>
<feature type="active site" description="Proton acceptor" evidence="1">
    <location>
        <position position="177"/>
    </location>
</feature>
<evidence type="ECO:0000313" key="2">
    <source>
        <dbReference type="EMBL" id="HDX33585.1"/>
    </source>
</evidence>
<dbReference type="Pfam" id="PF16257">
    <property type="entry name" value="UxaE"/>
    <property type="match status" value="1"/>
</dbReference>
<sequence>MIWRKLHIDCNRFAYDRLMTDRRNSVNTMQFPINAHRVVQMNDAVYALGRSSSNGTLQLIVRGNSTGFHGEQQDDVLLCPLDAENARTLQERLPWLRPQPLGSRLSFGFGDRIGLATPGHIDALRSADPAGRVAPIFAQQSVRENQRLNRTPQEVMTAAVWSLFAEDWRLPWGADADHVKEPEHLAPYVAAGYTFYTIDPSDHVDNAAHTDDPAVLRSKCEALPWDILETTYLSLCEEYCGRTIVAEKTMLHFDEETLLRALAKYGRALAHTLRIAAALRIALGGTSFDLEMSVDETDTPTSAHEHFFIANELLRRGIPLVSLAPRFVGKFQKGVDYMGNLAEFEAELMRHVAVMRHFDCYKLSVHTGSDKFSIYPILARCAGENVHIKTAGTSYLEALRVAALRAPDLFRQMLETGRTCYEKDKKTYFLDCRPERVPPASTLDDADLPNLLDQFDARQLLHVTFGSILTTHGTALRNLLATYPNDYRSALRDHFARHIQPFVQA</sequence>